<evidence type="ECO:0000256" key="1">
    <source>
        <dbReference type="ARBA" id="ARBA00022723"/>
    </source>
</evidence>
<dbReference type="PANTHER" id="PTHR11079:SF202">
    <property type="entry name" value="TRNA-SPECIFIC ADENOSINE DEAMINASE"/>
    <property type="match status" value="1"/>
</dbReference>
<accession>A0A1C4D484</accession>
<dbReference type="GO" id="GO:0002100">
    <property type="term" value="P:tRNA wobble adenosine to inosine editing"/>
    <property type="evidence" value="ECO:0007669"/>
    <property type="project" value="TreeGrafter"/>
</dbReference>
<dbReference type="InterPro" id="IPR016192">
    <property type="entry name" value="APOBEC/CMP_deaminase_Zn-bd"/>
</dbReference>
<keyword evidence="2" id="KW-0862">Zinc</keyword>
<dbReference type="Gene3D" id="3.40.140.10">
    <property type="entry name" value="Cytidine Deaminase, domain 2"/>
    <property type="match status" value="1"/>
</dbReference>
<dbReference type="Pfam" id="PF00383">
    <property type="entry name" value="dCMP_cyt_deam_1"/>
    <property type="match status" value="1"/>
</dbReference>
<sequence>MNFERDRYFLEMALEEAEKALKENTYPVGAVIVDGNNNVIARGRNRVHPQKDITAHAEIDAIRNAGQAMFNAKIKNEKFTIYSTLEPCPMCTGGILFAKIQRVVWLLNDDLGFGGYKKIKNASVFEGKFNKIEMVEEPFRDLKMRQLKLMRQWELNPNNIINLRKAIKK</sequence>
<dbReference type="AlphaFoldDB" id="A0A1C4D484"/>
<dbReference type="PANTHER" id="PTHR11079">
    <property type="entry name" value="CYTOSINE DEAMINASE FAMILY MEMBER"/>
    <property type="match status" value="1"/>
</dbReference>
<dbReference type="PROSITE" id="PS00903">
    <property type="entry name" value="CYT_DCMP_DEAMINASES_1"/>
    <property type="match status" value="1"/>
</dbReference>
<feature type="domain" description="CMP/dCMP-type deaminase" evidence="3">
    <location>
        <begin position="4"/>
        <end position="116"/>
    </location>
</feature>
<proteinExistence type="predicted"/>
<dbReference type="CDD" id="cd01285">
    <property type="entry name" value="nucleoside_deaminase"/>
    <property type="match status" value="1"/>
</dbReference>
<protein>
    <submittedName>
        <fullName evidence="4">tRNA-specific adenosine deaminase</fullName>
    </submittedName>
</protein>
<evidence type="ECO:0000259" key="3">
    <source>
        <dbReference type="PROSITE" id="PS51747"/>
    </source>
</evidence>
<evidence type="ECO:0000313" key="5">
    <source>
        <dbReference type="Proteomes" id="UP000186535"/>
    </source>
</evidence>
<comment type="caution">
    <text evidence="4">The sequence shown here is derived from an EMBL/GenBank/DDBJ whole genome shotgun (WGS) entry which is preliminary data.</text>
</comment>
<evidence type="ECO:0000256" key="2">
    <source>
        <dbReference type="ARBA" id="ARBA00022833"/>
    </source>
</evidence>
<dbReference type="GO" id="GO:0008270">
    <property type="term" value="F:zinc ion binding"/>
    <property type="evidence" value="ECO:0007669"/>
    <property type="project" value="InterPro"/>
</dbReference>
<name>A0A1C4D484_BACCE</name>
<dbReference type="EMBL" id="MPON01000001">
    <property type="protein sequence ID" value="OKA40861.1"/>
    <property type="molecule type" value="Genomic_DNA"/>
</dbReference>
<organism evidence="4 5">
    <name type="scientific">Bacillus cereus</name>
    <dbReference type="NCBI Taxonomy" id="1396"/>
    <lineage>
        <taxon>Bacteria</taxon>
        <taxon>Bacillati</taxon>
        <taxon>Bacillota</taxon>
        <taxon>Bacilli</taxon>
        <taxon>Bacillales</taxon>
        <taxon>Bacillaceae</taxon>
        <taxon>Bacillus</taxon>
        <taxon>Bacillus cereus group</taxon>
    </lineage>
</organism>
<dbReference type="GO" id="GO:0052717">
    <property type="term" value="F:tRNA-specific adenosine-34 deaminase activity"/>
    <property type="evidence" value="ECO:0007669"/>
    <property type="project" value="TreeGrafter"/>
</dbReference>
<dbReference type="RefSeq" id="WP_073515499.1">
    <property type="nucleotide sequence ID" value="NZ_MPOM01000003.1"/>
</dbReference>
<keyword evidence="1" id="KW-0479">Metal-binding</keyword>
<dbReference type="SUPFAM" id="SSF53927">
    <property type="entry name" value="Cytidine deaminase-like"/>
    <property type="match status" value="1"/>
</dbReference>
<reference evidence="4 5" key="1">
    <citation type="submission" date="2016-11" db="EMBL/GenBank/DDBJ databases">
        <title>Identification of Bacillus cereus isolated from egg-white.</title>
        <authorList>
            <person name="Soni A."/>
            <person name="Oey I."/>
            <person name="Silcock P."/>
            <person name="Bremer P."/>
        </authorList>
    </citation>
    <scope>NUCLEOTIDE SEQUENCE [LARGE SCALE GENOMIC DNA]</scope>
    <source>
        <strain evidence="4 5">NZAS03</strain>
    </source>
</reference>
<evidence type="ECO:0000313" key="4">
    <source>
        <dbReference type="EMBL" id="OKA40861.1"/>
    </source>
</evidence>
<gene>
    <name evidence="4" type="ORF">BJR07_02810</name>
</gene>
<dbReference type="PROSITE" id="PS51747">
    <property type="entry name" value="CYT_DCMP_DEAMINASES_2"/>
    <property type="match status" value="1"/>
</dbReference>
<dbReference type="Proteomes" id="UP000186535">
    <property type="component" value="Unassembled WGS sequence"/>
</dbReference>
<dbReference type="InterPro" id="IPR016193">
    <property type="entry name" value="Cytidine_deaminase-like"/>
</dbReference>
<dbReference type="InterPro" id="IPR002125">
    <property type="entry name" value="CMP_dCMP_dom"/>
</dbReference>